<feature type="domain" description="Alpha-type protein kinase" evidence="7">
    <location>
        <begin position="123"/>
        <end position="275"/>
    </location>
</feature>
<organism evidence="8 9">
    <name type="scientific">Parelaphostrongylus tenuis</name>
    <name type="common">Meningeal worm</name>
    <dbReference type="NCBI Taxonomy" id="148309"/>
    <lineage>
        <taxon>Eukaryota</taxon>
        <taxon>Metazoa</taxon>
        <taxon>Ecdysozoa</taxon>
        <taxon>Nematoda</taxon>
        <taxon>Chromadorea</taxon>
        <taxon>Rhabditida</taxon>
        <taxon>Rhabditina</taxon>
        <taxon>Rhabditomorpha</taxon>
        <taxon>Strongyloidea</taxon>
        <taxon>Metastrongylidae</taxon>
        <taxon>Parelaphostrongylus</taxon>
    </lineage>
</organism>
<dbReference type="Gene3D" id="3.30.200.20">
    <property type="entry name" value="Phosphorylase Kinase, domain 1"/>
    <property type="match status" value="2"/>
</dbReference>
<keyword evidence="5" id="KW-0067">ATP-binding</keyword>
<protein>
    <submittedName>
        <fullName evidence="8">Alpha kinase</fullName>
    </submittedName>
</protein>
<evidence type="ECO:0000256" key="2">
    <source>
        <dbReference type="ARBA" id="ARBA00022679"/>
    </source>
</evidence>
<evidence type="ECO:0000313" key="8">
    <source>
        <dbReference type="EMBL" id="KAJ1362612.1"/>
    </source>
</evidence>
<reference evidence="8" key="1">
    <citation type="submission" date="2021-06" db="EMBL/GenBank/DDBJ databases">
        <title>Parelaphostrongylus tenuis whole genome reference sequence.</title>
        <authorList>
            <person name="Garwood T.J."/>
            <person name="Larsen P.A."/>
            <person name="Fountain-Jones N.M."/>
            <person name="Garbe J.R."/>
            <person name="Macchietto M.G."/>
            <person name="Kania S.A."/>
            <person name="Gerhold R.W."/>
            <person name="Richards J.E."/>
            <person name="Wolf T.M."/>
        </authorList>
    </citation>
    <scope>NUCLEOTIDE SEQUENCE</scope>
    <source>
        <strain evidence="8">MNPRO001-30</strain>
        <tissue evidence="8">Meninges</tissue>
    </source>
</reference>
<feature type="region of interest" description="Disordered" evidence="6">
    <location>
        <begin position="1"/>
        <end position="57"/>
    </location>
</feature>
<dbReference type="PROSITE" id="PS51158">
    <property type="entry name" value="ALPHA_KINASE"/>
    <property type="match status" value="1"/>
</dbReference>
<evidence type="ECO:0000256" key="3">
    <source>
        <dbReference type="ARBA" id="ARBA00022741"/>
    </source>
</evidence>
<dbReference type="AlphaFoldDB" id="A0AAD5MQC6"/>
<evidence type="ECO:0000259" key="7">
    <source>
        <dbReference type="PROSITE" id="PS51158"/>
    </source>
</evidence>
<accession>A0AAD5MQC6</accession>
<evidence type="ECO:0000256" key="1">
    <source>
        <dbReference type="ARBA" id="ARBA00022527"/>
    </source>
</evidence>
<evidence type="ECO:0000256" key="6">
    <source>
        <dbReference type="SAM" id="MobiDB-lite"/>
    </source>
</evidence>
<keyword evidence="3" id="KW-0547">Nucleotide-binding</keyword>
<dbReference type="SMART" id="SM00811">
    <property type="entry name" value="Alpha_kinase"/>
    <property type="match status" value="1"/>
</dbReference>
<dbReference type="InterPro" id="IPR011009">
    <property type="entry name" value="Kinase-like_dom_sf"/>
</dbReference>
<proteinExistence type="predicted"/>
<dbReference type="SUPFAM" id="SSF56112">
    <property type="entry name" value="Protein kinase-like (PK-like)"/>
    <property type="match status" value="1"/>
</dbReference>
<dbReference type="GO" id="GO:1903013">
    <property type="term" value="P:response to differentiation-inducing factor 1"/>
    <property type="evidence" value="ECO:0007669"/>
    <property type="project" value="TreeGrafter"/>
</dbReference>
<dbReference type="GO" id="GO:0005524">
    <property type="term" value="F:ATP binding"/>
    <property type="evidence" value="ECO:0007669"/>
    <property type="project" value="UniProtKB-KW"/>
</dbReference>
<dbReference type="PANTHER" id="PTHR45992:SF2">
    <property type="entry name" value="EUKARYOTIC ELONGATION FACTOR 2 KINASE"/>
    <property type="match status" value="1"/>
</dbReference>
<keyword evidence="9" id="KW-1185">Reference proteome</keyword>
<sequence>MSRDSVVSALNATKDPVEEKNADNFLDEQLDPQELGSSISRRRTTTSSNDGADWHNLGVLTNDDAPLPYKAKISNRETEKRERVDDLIELWRSAARKAVKIIQDPWFHFFVSEIPIMKARRYRYSSIRKSWSEDTVEIRLLQEPFARGAVRECYRLKKLPSNSRVHDWKYAHNYVAKRYMQEVNRSVFFEDVRLQMDAKLWAEEYNRYNPPKRSILFKCVFSKSSTCHLNLCFISNTLSRVSTSSTTRIQALFPKLHVKHHKRFHISHSRGQAIR</sequence>
<dbReference type="InterPro" id="IPR051852">
    <property type="entry name" value="Alpha-type_PK"/>
</dbReference>
<comment type="caution">
    <text evidence="8">The sequence shown here is derived from an EMBL/GenBank/DDBJ whole genome shotgun (WGS) entry which is preliminary data.</text>
</comment>
<dbReference type="PANTHER" id="PTHR45992">
    <property type="entry name" value="EUKARYOTIC ELONGATION FACTOR 2 KINASE-RELATED"/>
    <property type="match status" value="1"/>
</dbReference>
<dbReference type="InterPro" id="IPR004166">
    <property type="entry name" value="a-kinase_dom"/>
</dbReference>
<dbReference type="EMBL" id="JAHQIW010004496">
    <property type="protein sequence ID" value="KAJ1362612.1"/>
    <property type="molecule type" value="Genomic_DNA"/>
</dbReference>
<dbReference type="Proteomes" id="UP001196413">
    <property type="component" value="Unassembled WGS sequence"/>
</dbReference>
<keyword evidence="4 8" id="KW-0418">Kinase</keyword>
<dbReference type="Pfam" id="PF02816">
    <property type="entry name" value="Alpha_kinase"/>
    <property type="match status" value="1"/>
</dbReference>
<dbReference type="GO" id="GO:0004686">
    <property type="term" value="F:elongation factor-2 kinase activity"/>
    <property type="evidence" value="ECO:0007669"/>
    <property type="project" value="TreeGrafter"/>
</dbReference>
<keyword evidence="2" id="KW-0808">Transferase</keyword>
<evidence type="ECO:0000256" key="4">
    <source>
        <dbReference type="ARBA" id="ARBA00022777"/>
    </source>
</evidence>
<name>A0AAD5MQC6_PARTN</name>
<keyword evidence="1" id="KW-0723">Serine/threonine-protein kinase</keyword>
<evidence type="ECO:0000256" key="5">
    <source>
        <dbReference type="ARBA" id="ARBA00022840"/>
    </source>
</evidence>
<evidence type="ECO:0000313" key="9">
    <source>
        <dbReference type="Proteomes" id="UP001196413"/>
    </source>
</evidence>
<dbReference type="GO" id="GO:0031037">
    <property type="term" value="P:myosin II filament disassembly"/>
    <property type="evidence" value="ECO:0007669"/>
    <property type="project" value="TreeGrafter"/>
</dbReference>
<gene>
    <name evidence="8" type="primary">EFK-1_2</name>
    <name evidence="8" type="ORF">KIN20_022229</name>
</gene>